<dbReference type="SUPFAM" id="SSF48403">
    <property type="entry name" value="Ankyrin repeat"/>
    <property type="match status" value="2"/>
</dbReference>
<dbReference type="eggNOG" id="KOG0504">
    <property type="taxonomic scope" value="Eukaryota"/>
</dbReference>
<dbReference type="RefSeq" id="XP_001829837.2">
    <property type="nucleotide sequence ID" value="XM_001829785.2"/>
</dbReference>
<evidence type="ECO:0000256" key="1">
    <source>
        <dbReference type="ARBA" id="ARBA00022737"/>
    </source>
</evidence>
<evidence type="ECO:0000313" key="6">
    <source>
        <dbReference type="EMBL" id="EAU92059.2"/>
    </source>
</evidence>
<dbReference type="PROSITE" id="PS50088">
    <property type="entry name" value="ANK_REPEAT"/>
    <property type="match status" value="1"/>
</dbReference>
<reference evidence="6 7" key="1">
    <citation type="journal article" date="2010" name="Proc. Natl. Acad. Sci. U.S.A.">
        <title>Insights into evolution of multicellular fungi from the assembled chromosomes of the mushroom Coprinopsis cinerea (Coprinus cinereus).</title>
        <authorList>
            <person name="Stajich J.E."/>
            <person name="Wilke S.K."/>
            <person name="Ahren D."/>
            <person name="Au C.H."/>
            <person name="Birren B.W."/>
            <person name="Borodovsky M."/>
            <person name="Burns C."/>
            <person name="Canback B."/>
            <person name="Casselton L.A."/>
            <person name="Cheng C.K."/>
            <person name="Deng J."/>
            <person name="Dietrich F.S."/>
            <person name="Fargo D.C."/>
            <person name="Farman M.L."/>
            <person name="Gathman A.C."/>
            <person name="Goldberg J."/>
            <person name="Guigo R."/>
            <person name="Hoegger P.J."/>
            <person name="Hooker J.B."/>
            <person name="Huggins A."/>
            <person name="James T.Y."/>
            <person name="Kamada T."/>
            <person name="Kilaru S."/>
            <person name="Kodira C."/>
            <person name="Kues U."/>
            <person name="Kupfer D."/>
            <person name="Kwan H.S."/>
            <person name="Lomsadze A."/>
            <person name="Li W."/>
            <person name="Lilly W.W."/>
            <person name="Ma L.J."/>
            <person name="Mackey A.J."/>
            <person name="Manning G."/>
            <person name="Martin F."/>
            <person name="Muraguchi H."/>
            <person name="Natvig D.O."/>
            <person name="Palmerini H."/>
            <person name="Ramesh M.A."/>
            <person name="Rehmeyer C.J."/>
            <person name="Roe B.A."/>
            <person name="Shenoy N."/>
            <person name="Stanke M."/>
            <person name="Ter-Hovhannisyan V."/>
            <person name="Tunlid A."/>
            <person name="Velagapudi R."/>
            <person name="Vision T.J."/>
            <person name="Zeng Q."/>
            <person name="Zolan M.E."/>
            <person name="Pukkila P.J."/>
        </authorList>
    </citation>
    <scope>NUCLEOTIDE SEQUENCE [LARGE SCALE GENOMIC DNA]</scope>
    <source>
        <strain evidence="7">Okayama-7 / 130 / ATCC MYA-4618 / FGSC 9003</strain>
    </source>
</reference>
<dbReference type="SMART" id="SM00248">
    <property type="entry name" value="ANK"/>
    <property type="match status" value="15"/>
</dbReference>
<protein>
    <submittedName>
        <fullName evidence="6">Ankyrin repeat domain-containing protein 44</fullName>
    </submittedName>
</protein>
<evidence type="ECO:0000256" key="3">
    <source>
        <dbReference type="PROSITE-ProRule" id="PRU00023"/>
    </source>
</evidence>
<dbReference type="InParanoid" id="A8N4G9"/>
<evidence type="ECO:0000256" key="2">
    <source>
        <dbReference type="ARBA" id="ARBA00023043"/>
    </source>
</evidence>
<dbReference type="PANTHER" id="PTHR24171">
    <property type="entry name" value="ANKYRIN REPEAT DOMAIN-CONTAINING PROTEIN 39-RELATED"/>
    <property type="match status" value="1"/>
</dbReference>
<feature type="domain" description="Nephrocystin 3-like N-terminal" evidence="5">
    <location>
        <begin position="82"/>
        <end position="208"/>
    </location>
</feature>
<dbReference type="Pfam" id="PF24883">
    <property type="entry name" value="NPHP3_N"/>
    <property type="match status" value="1"/>
</dbReference>
<sequence length="1119" mass="121354">MTVASTSRIPADVATKIVLQAGSQVTSGATVTTGNVIQHFHANAPPDNSNGKLVEEIADWLKTKVNFRAIHNDVTKKRAEDTGDWFIDSPAYKEWKQNKGSRVIDDLLHEESNDPKICVLFTYNRYDDLLSTAEILKGLVLQATQKQIPQFLDAVKSTQSRCKQQRVEPTEDDMISLLLKLEDIFDRVYYIFDGADELVQPHVKTKTLEGLIKAINGLKGGNAIIASRPLQVLKKFERVTEVELNAQSDDMRILINGKIDWSPNLREVLEESGKREEIVDDIIDRAGGMFLHAALQVETLDGCPTIADVREELRNFPKDITAMYKKTFDRIEGQHPRFVTLAKMTLLWLVHAKGSLRVEDLRAALGVSPETFSVEEDRIPKLDAIISACSGLIEHHQETGVARLVHFTARDALEPLLARDFPQPHKLITKILLQRMIDNNIPNCTVEGWSELRELLRKPLLDYAYKHWAEHVRECGEEDDTRRDVANFLCKCTSFPQRDQYSFMGYDSFQPLHLAAAYNFPWFIEEVLARHNLSLVHNQQPCGHSNFEGLDVNAQSREGVTALRLAALHGHGSCIQLLLGFPAIDVNTGYTTPLAQAAWNGHADIVERLLKVPGIDVNAGFATALAQAAGSGHADIVERLLKVPGIDVNAGFENALAQAAGSGHADIVERLLKVPGIDVNAGVPTALAQAAESGHTDIVERLLKVPGIDVNAGDPTALARAVGVGHTDMVERLLKVPCIDVNAGDTTALAWAALSGRQDIVERLLKVPGIDVNAGVPTALARAAGSSHTDIVERLLKVPGIDVNAGDPTALARAVGVGHTDMVERLLKVPGIDVNAGDTTALAQAAESGHTDIVERLLKVPGIDVNAGDPTALARAVGVGHTDMVERLLKVPGIDVNAGDTTALAWAALSGHTDIVERLLKVPGIDVNTGRATALARAAESGHTDIVERLLKVPGIDVNAPDTDVFGLGRTALMKAVANGHKDIVARLLKVPGIAVSVIDDHGRTALDLAREVAASAHRGIDDDDENVAQVILQMLMDAQTDESTPAFVDATSAVDGCQIMNESLINSCWAPPLYPSWERENPDDGSTSYWMSYSVESSNDLQPIDPPVSRGATSPTSL</sequence>
<comment type="caution">
    <text evidence="6">The sequence shown here is derived from an EMBL/GenBank/DDBJ whole genome shotgun (WGS) entry which is preliminary data.</text>
</comment>
<feature type="region of interest" description="Disordered" evidence="4">
    <location>
        <begin position="1097"/>
        <end position="1119"/>
    </location>
</feature>
<dbReference type="OrthoDB" id="4772757at2759"/>
<dbReference type="Pfam" id="PF00023">
    <property type="entry name" value="Ank"/>
    <property type="match status" value="2"/>
</dbReference>
<dbReference type="VEuPathDB" id="FungiDB:CC1G_06046"/>
<dbReference type="Gene3D" id="1.25.40.20">
    <property type="entry name" value="Ankyrin repeat-containing domain"/>
    <property type="match status" value="5"/>
</dbReference>
<evidence type="ECO:0000259" key="5">
    <source>
        <dbReference type="Pfam" id="PF24883"/>
    </source>
</evidence>
<dbReference type="AlphaFoldDB" id="A8N4G9"/>
<proteinExistence type="predicted"/>
<dbReference type="InterPro" id="IPR002110">
    <property type="entry name" value="Ankyrin_rpt"/>
</dbReference>
<dbReference type="InterPro" id="IPR056884">
    <property type="entry name" value="NPHP3-like_N"/>
</dbReference>
<keyword evidence="1" id="KW-0677">Repeat</keyword>
<dbReference type="InterPro" id="IPR036770">
    <property type="entry name" value="Ankyrin_rpt-contain_sf"/>
</dbReference>
<evidence type="ECO:0000313" key="7">
    <source>
        <dbReference type="Proteomes" id="UP000001861"/>
    </source>
</evidence>
<dbReference type="HOGENOM" id="CLU_000288_34_23_1"/>
<keyword evidence="2 3" id="KW-0040">ANK repeat</keyword>
<name>A8N4G9_COPC7</name>
<dbReference type="KEGG" id="cci:CC1G_06046"/>
<dbReference type="OMA" id="MLDCEHP"/>
<keyword evidence="7" id="KW-1185">Reference proteome</keyword>
<organism evidence="6 7">
    <name type="scientific">Coprinopsis cinerea (strain Okayama-7 / 130 / ATCC MYA-4618 / FGSC 9003)</name>
    <name type="common">Inky cap fungus</name>
    <name type="synonym">Hormographiella aspergillata</name>
    <dbReference type="NCBI Taxonomy" id="240176"/>
    <lineage>
        <taxon>Eukaryota</taxon>
        <taxon>Fungi</taxon>
        <taxon>Dikarya</taxon>
        <taxon>Basidiomycota</taxon>
        <taxon>Agaricomycotina</taxon>
        <taxon>Agaricomycetes</taxon>
        <taxon>Agaricomycetidae</taxon>
        <taxon>Agaricales</taxon>
        <taxon>Agaricineae</taxon>
        <taxon>Psathyrellaceae</taxon>
        <taxon>Coprinopsis</taxon>
    </lineage>
</organism>
<dbReference type="GeneID" id="6006274"/>
<dbReference type="Pfam" id="PF12796">
    <property type="entry name" value="Ank_2"/>
    <property type="match status" value="4"/>
</dbReference>
<accession>A8N4G9</accession>
<gene>
    <name evidence="6" type="ORF">CC1G_06046</name>
</gene>
<dbReference type="Proteomes" id="UP000001861">
    <property type="component" value="Unassembled WGS sequence"/>
</dbReference>
<feature type="repeat" description="ANK" evidence="3">
    <location>
        <begin position="968"/>
        <end position="1001"/>
    </location>
</feature>
<dbReference type="EMBL" id="AACS02000003">
    <property type="protein sequence ID" value="EAU92059.2"/>
    <property type="molecule type" value="Genomic_DNA"/>
</dbReference>
<evidence type="ECO:0000256" key="4">
    <source>
        <dbReference type="SAM" id="MobiDB-lite"/>
    </source>
</evidence>